<accession>A0A146MA14</accession>
<dbReference type="Gene3D" id="3.10.310.10">
    <property type="entry name" value="Diaminopimelate Epimerase, Chain A, domain 1"/>
    <property type="match status" value="1"/>
</dbReference>
<proteinExistence type="predicted"/>
<evidence type="ECO:0000313" key="1">
    <source>
        <dbReference type="EMBL" id="JAQ15637.1"/>
    </source>
</evidence>
<protein>
    <submittedName>
        <fullName evidence="1">Uncharacterized protein</fullName>
    </submittedName>
</protein>
<dbReference type="EMBL" id="GDHC01002992">
    <property type="protein sequence ID" value="JAQ15637.1"/>
    <property type="molecule type" value="Transcribed_RNA"/>
</dbReference>
<organism evidence="1">
    <name type="scientific">Lygus hesperus</name>
    <name type="common">Western plant bug</name>
    <dbReference type="NCBI Taxonomy" id="30085"/>
    <lineage>
        <taxon>Eukaryota</taxon>
        <taxon>Metazoa</taxon>
        <taxon>Ecdysozoa</taxon>
        <taxon>Arthropoda</taxon>
        <taxon>Hexapoda</taxon>
        <taxon>Insecta</taxon>
        <taxon>Pterygota</taxon>
        <taxon>Neoptera</taxon>
        <taxon>Paraneoptera</taxon>
        <taxon>Hemiptera</taxon>
        <taxon>Heteroptera</taxon>
        <taxon>Panheteroptera</taxon>
        <taxon>Cimicomorpha</taxon>
        <taxon>Miridae</taxon>
        <taxon>Mirini</taxon>
        <taxon>Lygus</taxon>
    </lineage>
</organism>
<sequence length="226" mass="24309">MAQQLADALGLPYGSECVEDIALSAATGIYVVRLEQALQVFQCRPNAAALRALFDSVDFQTALKMHGNKLSAPTGLAVVAANNGTVTGNRGKDADIISRFFTVWRVKGNITKGIIGSNDSNIYSPVGNNVKSNSYSFKGGEDRNNEGNTNSNYLIRQGDASRGSVNDVDSTIEEEDSVTCSMHSVVAPYMIRLRQGGKYKVGDRVRSFQASPRGGYMTCIIIGRKA</sequence>
<reference evidence="1" key="1">
    <citation type="journal article" date="2016" name="Gigascience">
        <title>De novo construction of an expanded transcriptome assembly for the western tarnished plant bug, Lygus hesperus.</title>
        <authorList>
            <person name="Tassone E.E."/>
            <person name="Geib S.M."/>
            <person name="Hall B."/>
            <person name="Fabrick J.A."/>
            <person name="Brent C.S."/>
            <person name="Hull J.J."/>
        </authorList>
    </citation>
    <scope>NUCLEOTIDE SEQUENCE</scope>
</reference>
<gene>
    <name evidence="1" type="ORF">g.1806</name>
</gene>
<dbReference type="AlphaFoldDB" id="A0A146MA14"/>
<name>A0A146MA14_LYGHE</name>